<evidence type="ECO:0000256" key="1">
    <source>
        <dbReference type="ARBA" id="ARBA00004173"/>
    </source>
</evidence>
<dbReference type="InterPro" id="IPR000361">
    <property type="entry name" value="ATAP_core_dom"/>
</dbReference>
<dbReference type="AlphaFoldDB" id="A0A2P6VI54"/>
<dbReference type="EMBL" id="LHPF02000006">
    <property type="protein sequence ID" value="PSC73776.1"/>
    <property type="molecule type" value="Genomic_DNA"/>
</dbReference>
<comment type="subcellular location">
    <subcellularLocation>
        <location evidence="1">Mitochondrion</location>
    </subcellularLocation>
</comment>
<evidence type="ECO:0000256" key="3">
    <source>
        <dbReference type="ARBA" id="ARBA00022723"/>
    </source>
</evidence>
<name>A0A2P6VI54_9CHLO</name>
<gene>
    <name evidence="8" type="ORF">C2E20_3108</name>
</gene>
<evidence type="ECO:0000259" key="7">
    <source>
        <dbReference type="Pfam" id="PF01521"/>
    </source>
</evidence>
<keyword evidence="4" id="KW-0408">Iron</keyword>
<keyword evidence="3" id="KW-0479">Metal-binding</keyword>
<dbReference type="Pfam" id="PF01521">
    <property type="entry name" value="Fe-S_biosyn"/>
    <property type="match status" value="1"/>
</dbReference>
<proteinExistence type="inferred from homology"/>
<keyword evidence="9" id="KW-1185">Reference proteome</keyword>
<dbReference type="GO" id="GO:0120510">
    <property type="term" value="C:mitochondrial [4Fe-4S] assembly complex"/>
    <property type="evidence" value="ECO:0007669"/>
    <property type="project" value="UniProtKB-ARBA"/>
</dbReference>
<sequence length="185" mass="19307">MQRHIARQAAGLARRAAALSEGGWAATAQQPATPAAARTTWQQRQQRQQQQHRGFASAQAEPVASSSSSGGGDSGLTVSDAAVQRLKELAGESSEPVVLRVTVEGGGCSGFQYEFAIEEGGGSLAKTDRLFERDGVRVVCDDISLEFLKGAIVDFESDLMRSAFVIAANPNAASSCGCGSSFVAK</sequence>
<protein>
    <submittedName>
        <fullName evidence="8">Iron-sulfur cluster assembly 2 mitochondrial</fullName>
    </submittedName>
</protein>
<dbReference type="FunFam" id="2.60.300.12:FF:000006">
    <property type="entry name" value="Iron-sulfur cluster assembly 2 mitochondrial"/>
    <property type="match status" value="1"/>
</dbReference>
<evidence type="ECO:0000313" key="9">
    <source>
        <dbReference type="Proteomes" id="UP000239649"/>
    </source>
</evidence>
<evidence type="ECO:0000313" key="8">
    <source>
        <dbReference type="EMBL" id="PSC73776.1"/>
    </source>
</evidence>
<dbReference type="PANTHER" id="PTHR43011">
    <property type="entry name" value="IRON-SULFUR CLUSTER ASSEMBLY 2 HOMOLOG, MITOCHONDRIAL"/>
    <property type="match status" value="1"/>
</dbReference>
<dbReference type="InterPro" id="IPR016092">
    <property type="entry name" value="ATAP"/>
</dbReference>
<keyword evidence="5" id="KW-0496">Mitochondrion</keyword>
<evidence type="ECO:0000256" key="5">
    <source>
        <dbReference type="ARBA" id="ARBA00023128"/>
    </source>
</evidence>
<feature type="compositionally biased region" description="Low complexity" evidence="6">
    <location>
        <begin position="20"/>
        <end position="51"/>
    </location>
</feature>
<dbReference type="NCBIfam" id="TIGR00049">
    <property type="entry name" value="iron-sulfur cluster assembly accessory protein"/>
    <property type="match status" value="1"/>
</dbReference>
<dbReference type="InterPro" id="IPR035903">
    <property type="entry name" value="HesB-like_dom_sf"/>
</dbReference>
<dbReference type="STRING" id="554055.A0A2P6VI54"/>
<feature type="region of interest" description="Disordered" evidence="6">
    <location>
        <begin position="20"/>
        <end position="77"/>
    </location>
</feature>
<dbReference type="OrthoDB" id="1938621at2759"/>
<dbReference type="GO" id="GO:0016226">
    <property type="term" value="P:iron-sulfur cluster assembly"/>
    <property type="evidence" value="ECO:0007669"/>
    <property type="project" value="InterPro"/>
</dbReference>
<accession>A0A2P6VI54</accession>
<dbReference type="Proteomes" id="UP000239649">
    <property type="component" value="Unassembled WGS sequence"/>
</dbReference>
<evidence type="ECO:0000256" key="4">
    <source>
        <dbReference type="ARBA" id="ARBA00023004"/>
    </source>
</evidence>
<reference evidence="8 9" key="1">
    <citation type="journal article" date="2018" name="Plant J.">
        <title>Genome sequences of Chlorella sorokiniana UTEX 1602 and Micractinium conductrix SAG 241.80: implications to maltose excretion by a green alga.</title>
        <authorList>
            <person name="Arriola M.B."/>
            <person name="Velmurugan N."/>
            <person name="Zhang Y."/>
            <person name="Plunkett M.H."/>
            <person name="Hondzo H."/>
            <person name="Barney B.M."/>
        </authorList>
    </citation>
    <scope>NUCLEOTIDE SEQUENCE [LARGE SCALE GENOMIC DNA]</scope>
    <source>
        <strain evidence="8 9">SAG 241.80</strain>
    </source>
</reference>
<feature type="domain" description="Core" evidence="7">
    <location>
        <begin position="76"/>
        <end position="179"/>
    </location>
</feature>
<dbReference type="SUPFAM" id="SSF89360">
    <property type="entry name" value="HesB-like domain"/>
    <property type="match status" value="1"/>
</dbReference>
<comment type="caution">
    <text evidence="8">The sequence shown here is derived from an EMBL/GenBank/DDBJ whole genome shotgun (WGS) entry which is preliminary data.</text>
</comment>
<dbReference type="GO" id="GO:0051539">
    <property type="term" value="F:4 iron, 4 sulfur cluster binding"/>
    <property type="evidence" value="ECO:0007669"/>
    <property type="project" value="TreeGrafter"/>
</dbReference>
<organism evidence="8 9">
    <name type="scientific">Micractinium conductrix</name>
    <dbReference type="NCBI Taxonomy" id="554055"/>
    <lineage>
        <taxon>Eukaryota</taxon>
        <taxon>Viridiplantae</taxon>
        <taxon>Chlorophyta</taxon>
        <taxon>core chlorophytes</taxon>
        <taxon>Trebouxiophyceae</taxon>
        <taxon>Chlorellales</taxon>
        <taxon>Chlorellaceae</taxon>
        <taxon>Chlorella clade</taxon>
        <taxon>Micractinium</taxon>
    </lineage>
</organism>
<evidence type="ECO:0000256" key="2">
    <source>
        <dbReference type="ARBA" id="ARBA00006718"/>
    </source>
</evidence>
<evidence type="ECO:0000256" key="6">
    <source>
        <dbReference type="SAM" id="MobiDB-lite"/>
    </source>
</evidence>
<dbReference type="GO" id="GO:0051537">
    <property type="term" value="F:2 iron, 2 sulfur cluster binding"/>
    <property type="evidence" value="ECO:0007669"/>
    <property type="project" value="TreeGrafter"/>
</dbReference>
<dbReference type="PANTHER" id="PTHR43011:SF1">
    <property type="entry name" value="IRON-SULFUR CLUSTER ASSEMBLY 2 HOMOLOG, MITOCHONDRIAL"/>
    <property type="match status" value="1"/>
</dbReference>
<comment type="similarity">
    <text evidence="2">Belongs to the HesB/IscA family.</text>
</comment>
<dbReference type="GO" id="GO:0005506">
    <property type="term" value="F:iron ion binding"/>
    <property type="evidence" value="ECO:0007669"/>
    <property type="project" value="TreeGrafter"/>
</dbReference>
<dbReference type="Gene3D" id="2.60.300.12">
    <property type="entry name" value="HesB-like domain"/>
    <property type="match status" value="1"/>
</dbReference>